<dbReference type="InterPro" id="IPR037274">
    <property type="entry name" value="Znf_CHY_sf"/>
</dbReference>
<dbReference type="InterPro" id="IPR008913">
    <property type="entry name" value="Znf_CHY"/>
</dbReference>
<proteinExistence type="predicted"/>
<organism evidence="6 7">
    <name type="scientific">Halorubrum vacuolatum</name>
    <name type="common">Natronobacterium vacuolatum</name>
    <dbReference type="NCBI Taxonomy" id="63740"/>
    <lineage>
        <taxon>Archaea</taxon>
        <taxon>Methanobacteriati</taxon>
        <taxon>Methanobacteriota</taxon>
        <taxon>Stenosarchaea group</taxon>
        <taxon>Halobacteria</taxon>
        <taxon>Halobacteriales</taxon>
        <taxon>Haloferacaceae</taxon>
        <taxon>Halorubrum</taxon>
    </lineage>
</organism>
<evidence type="ECO:0000256" key="1">
    <source>
        <dbReference type="ARBA" id="ARBA00022723"/>
    </source>
</evidence>
<dbReference type="Proteomes" id="UP000198397">
    <property type="component" value="Unassembled WGS sequence"/>
</dbReference>
<feature type="compositionally biased region" description="Basic and acidic residues" evidence="4">
    <location>
        <begin position="25"/>
        <end position="37"/>
    </location>
</feature>
<dbReference type="SUPFAM" id="SSF161219">
    <property type="entry name" value="CHY zinc finger-like"/>
    <property type="match status" value="1"/>
</dbReference>
<keyword evidence="1" id="KW-0479">Metal-binding</keyword>
<dbReference type="GO" id="GO:0008270">
    <property type="term" value="F:zinc ion binding"/>
    <property type="evidence" value="ECO:0007669"/>
    <property type="project" value="UniProtKB-KW"/>
</dbReference>
<keyword evidence="7" id="KW-1185">Reference proteome</keyword>
<feature type="domain" description="CHY-type" evidence="5">
    <location>
        <begin position="62"/>
        <end position="119"/>
    </location>
</feature>
<dbReference type="AlphaFoldDB" id="A0A238V7Y6"/>
<keyword evidence="2" id="KW-0863">Zinc-finger</keyword>
<keyword evidence="3" id="KW-0862">Zinc</keyword>
<evidence type="ECO:0000313" key="6">
    <source>
        <dbReference type="EMBL" id="SNR30301.1"/>
    </source>
</evidence>
<evidence type="ECO:0000256" key="3">
    <source>
        <dbReference type="ARBA" id="ARBA00022833"/>
    </source>
</evidence>
<evidence type="ECO:0000259" key="5">
    <source>
        <dbReference type="Pfam" id="PF05495"/>
    </source>
</evidence>
<dbReference type="OrthoDB" id="189683at2157"/>
<dbReference type="EMBL" id="FZNQ01000002">
    <property type="protein sequence ID" value="SNR30301.1"/>
    <property type="molecule type" value="Genomic_DNA"/>
</dbReference>
<protein>
    <submittedName>
        <fullName evidence="6">Uncharacterized protein, contains Zn-finger domain of CHY type</fullName>
    </submittedName>
</protein>
<feature type="region of interest" description="Disordered" evidence="4">
    <location>
        <begin position="1"/>
        <end position="44"/>
    </location>
</feature>
<evidence type="ECO:0000256" key="2">
    <source>
        <dbReference type="ARBA" id="ARBA00022771"/>
    </source>
</evidence>
<evidence type="ECO:0000313" key="7">
    <source>
        <dbReference type="Proteomes" id="UP000198397"/>
    </source>
</evidence>
<reference evidence="6 7" key="1">
    <citation type="submission" date="2017-06" db="EMBL/GenBank/DDBJ databases">
        <authorList>
            <person name="Kim H.J."/>
            <person name="Triplett B.A."/>
        </authorList>
    </citation>
    <scope>NUCLEOTIDE SEQUENCE [LARGE SCALE GENOMIC DNA]</scope>
    <source>
        <strain evidence="6 7">DSM 8800</strain>
    </source>
</reference>
<evidence type="ECO:0000256" key="4">
    <source>
        <dbReference type="SAM" id="MobiDB-lite"/>
    </source>
</evidence>
<accession>A0A238V7Y6</accession>
<dbReference type="Pfam" id="PF05495">
    <property type="entry name" value="zf-CHY"/>
    <property type="match status" value="1"/>
</dbReference>
<name>A0A238V7Y6_HALVU</name>
<gene>
    <name evidence="6" type="ORF">SAMN06264855_10247</name>
</gene>
<feature type="compositionally biased region" description="Acidic residues" evidence="4">
    <location>
        <begin position="1"/>
        <end position="24"/>
    </location>
</feature>
<dbReference type="RefSeq" id="WP_089383512.1">
    <property type="nucleotide sequence ID" value="NZ_FZNQ01000002.1"/>
</dbReference>
<sequence length="152" mass="16470">MCDGEDAVVDDVDGDDAVGDDADGEDRGSADDPDRRTTRPPALDGRFSVPVRGVAVDAETRCAHWDDPVDVVALRCGRCAVYYPCFACHDVVTNHRMAPWPRDRFDEPAVLCGRCGSTLTARAYLGCGDACPACGAAFNPGCRRHRDRYFEG</sequence>